<name>A0ABY7U017_9SPHN</name>
<protein>
    <recommendedName>
        <fullName evidence="4">Tat (Twin-arginine translocation) pathway signal sequence</fullName>
    </recommendedName>
</protein>
<proteinExistence type="predicted"/>
<evidence type="ECO:0000313" key="2">
    <source>
        <dbReference type="EMBL" id="WCT77920.1"/>
    </source>
</evidence>
<sequence>MLRLSRRRLLQGAGAAGLVAAQPALAASSPALLVYDSRIPESAAFAAASANPARHDLAQGRLDPRRIAAIGRIEGLTRHSDYVALSLALRLQGMRRHDDRRLPPSISIRDHLFRWSLGREPEINRWG</sequence>
<organism evidence="2 3">
    <name type="scientific">Novosphingobium humi</name>
    <dbReference type="NCBI Taxonomy" id="2282397"/>
    <lineage>
        <taxon>Bacteria</taxon>
        <taxon>Pseudomonadati</taxon>
        <taxon>Pseudomonadota</taxon>
        <taxon>Alphaproteobacteria</taxon>
        <taxon>Sphingomonadales</taxon>
        <taxon>Sphingomonadaceae</taxon>
        <taxon>Novosphingobium</taxon>
    </lineage>
</organism>
<dbReference type="PROSITE" id="PS51318">
    <property type="entry name" value="TAT"/>
    <property type="match status" value="1"/>
</dbReference>
<dbReference type="EMBL" id="CP117417">
    <property type="protein sequence ID" value="WCT77920.1"/>
    <property type="molecule type" value="Genomic_DNA"/>
</dbReference>
<feature type="signal peptide" evidence="1">
    <location>
        <begin position="1"/>
        <end position="26"/>
    </location>
</feature>
<evidence type="ECO:0008006" key="4">
    <source>
        <dbReference type="Google" id="ProtNLM"/>
    </source>
</evidence>
<dbReference type="RefSeq" id="WP_273618270.1">
    <property type="nucleotide sequence ID" value="NZ_CP117417.1"/>
</dbReference>
<accession>A0ABY7U017</accession>
<dbReference type="InterPro" id="IPR006311">
    <property type="entry name" value="TAT_signal"/>
</dbReference>
<keyword evidence="3" id="KW-1185">Reference proteome</keyword>
<reference evidence="2 3" key="1">
    <citation type="submission" date="2023-02" db="EMBL/GenBank/DDBJ databases">
        <title>Genome sequence of Novosphingobium humi KACC 19094.</title>
        <authorList>
            <person name="Kim S."/>
            <person name="Heo J."/>
            <person name="Kwon S.-W."/>
        </authorList>
    </citation>
    <scope>NUCLEOTIDE SEQUENCE [LARGE SCALE GENOMIC DNA]</scope>
    <source>
        <strain evidence="2 3">KACC 19094</strain>
    </source>
</reference>
<feature type="chain" id="PRO_5046722837" description="Tat (Twin-arginine translocation) pathway signal sequence" evidence="1">
    <location>
        <begin position="27"/>
        <end position="127"/>
    </location>
</feature>
<dbReference type="Proteomes" id="UP001218231">
    <property type="component" value="Chromosome"/>
</dbReference>
<gene>
    <name evidence="2" type="ORF">PQ457_02800</name>
</gene>
<evidence type="ECO:0000313" key="3">
    <source>
        <dbReference type="Proteomes" id="UP001218231"/>
    </source>
</evidence>
<keyword evidence="1" id="KW-0732">Signal</keyword>
<evidence type="ECO:0000256" key="1">
    <source>
        <dbReference type="SAM" id="SignalP"/>
    </source>
</evidence>